<evidence type="ECO:0000256" key="1">
    <source>
        <dbReference type="ARBA" id="ARBA00004370"/>
    </source>
</evidence>
<keyword evidence="3 5" id="KW-1133">Transmembrane helix</keyword>
<evidence type="ECO:0000256" key="4">
    <source>
        <dbReference type="ARBA" id="ARBA00023136"/>
    </source>
</evidence>
<evidence type="ECO:0000256" key="2">
    <source>
        <dbReference type="ARBA" id="ARBA00022692"/>
    </source>
</evidence>
<dbReference type="GO" id="GO:0044183">
    <property type="term" value="F:protein folding chaperone"/>
    <property type="evidence" value="ECO:0007669"/>
    <property type="project" value="InterPro"/>
</dbReference>
<reference evidence="6 7" key="1">
    <citation type="journal article" date="2017" name="Biotechnol. Biofuels">
        <title>Differential beta-glucosidase expression as a function of carbon source availability in Talaromyces amestolkiae: a genomic and proteomic approach.</title>
        <authorList>
            <person name="de Eugenio L.I."/>
            <person name="Mendez-Liter J.A."/>
            <person name="Nieto-Dominguez M."/>
            <person name="Alonso L."/>
            <person name="Gil-Munoz J."/>
            <person name="Barriuso J."/>
            <person name="Prieto A."/>
            <person name="Martinez M.J."/>
        </authorList>
    </citation>
    <scope>NUCLEOTIDE SEQUENCE [LARGE SCALE GENOMIC DNA]</scope>
    <source>
        <strain evidence="6 7">CIB</strain>
    </source>
</reference>
<feature type="transmembrane region" description="Helical" evidence="5">
    <location>
        <begin position="47"/>
        <end position="63"/>
    </location>
</feature>
<evidence type="ECO:0000313" key="6">
    <source>
        <dbReference type="EMBL" id="RAO73145.1"/>
    </source>
</evidence>
<evidence type="ECO:0008006" key="8">
    <source>
        <dbReference type="Google" id="ProtNLM"/>
    </source>
</evidence>
<keyword evidence="2 5" id="KW-0812">Transmembrane</keyword>
<dbReference type="InterPro" id="IPR005351">
    <property type="entry name" value="ASTER"/>
</dbReference>
<protein>
    <recommendedName>
        <fullName evidence="8">Protein Asterix</fullName>
    </recommendedName>
</protein>
<dbReference type="GeneID" id="63798371"/>
<evidence type="ECO:0000256" key="3">
    <source>
        <dbReference type="ARBA" id="ARBA00022989"/>
    </source>
</evidence>
<feature type="transmembrane region" description="Helical" evidence="5">
    <location>
        <begin position="75"/>
        <end position="95"/>
    </location>
</feature>
<proteinExistence type="predicted"/>
<comment type="caution">
    <text evidence="6">The sequence shown here is derived from an EMBL/GenBank/DDBJ whole genome shotgun (WGS) entry which is preliminary data.</text>
</comment>
<dbReference type="PANTHER" id="PTHR28038">
    <property type="entry name" value="ADL329WP"/>
    <property type="match status" value="1"/>
</dbReference>
<evidence type="ECO:0000313" key="7">
    <source>
        <dbReference type="Proteomes" id="UP000249363"/>
    </source>
</evidence>
<dbReference type="Pfam" id="PF03669">
    <property type="entry name" value="ASTER"/>
    <property type="match status" value="1"/>
</dbReference>
<organism evidence="6 7">
    <name type="scientific">Talaromyces amestolkiae</name>
    <dbReference type="NCBI Taxonomy" id="1196081"/>
    <lineage>
        <taxon>Eukaryota</taxon>
        <taxon>Fungi</taxon>
        <taxon>Dikarya</taxon>
        <taxon>Ascomycota</taxon>
        <taxon>Pezizomycotina</taxon>
        <taxon>Eurotiomycetes</taxon>
        <taxon>Eurotiomycetidae</taxon>
        <taxon>Eurotiales</taxon>
        <taxon>Trichocomaceae</taxon>
        <taxon>Talaromyces</taxon>
        <taxon>Talaromyces sect. Talaromyces</taxon>
    </lineage>
</organism>
<dbReference type="AlphaFoldDB" id="A0A364LBE1"/>
<dbReference type="EMBL" id="MIKG01000022">
    <property type="protein sequence ID" value="RAO73145.1"/>
    <property type="molecule type" value="Genomic_DNA"/>
</dbReference>
<comment type="subcellular location">
    <subcellularLocation>
        <location evidence="1">Membrane</location>
    </subcellularLocation>
</comment>
<keyword evidence="4 5" id="KW-0472">Membrane</keyword>
<dbReference type="RefSeq" id="XP_040737659.1">
    <property type="nucleotide sequence ID" value="XM_040882042.1"/>
</dbReference>
<accession>A0A364LBE1</accession>
<dbReference type="STRING" id="1196081.A0A364LBE1"/>
<dbReference type="GO" id="GO:0005789">
    <property type="term" value="C:endoplasmic reticulum membrane"/>
    <property type="evidence" value="ECO:0007669"/>
    <property type="project" value="InterPro"/>
</dbReference>
<dbReference type="PANTHER" id="PTHR28038:SF1">
    <property type="entry name" value="ADL329WP"/>
    <property type="match status" value="1"/>
</dbReference>
<sequence>MSTQKDMRRVDLVIPYVEPPAAKSDTDISGAMSTTLPMAAMFTRNRMIGWVAVIISIQSWLSESPEQSKNAATPSYMSVFMSLMSLAVTYMPLFFPTPGARGSATADAPAPSPSP</sequence>
<gene>
    <name evidence="6" type="ORF">BHQ10_009157</name>
</gene>
<evidence type="ECO:0000256" key="5">
    <source>
        <dbReference type="SAM" id="Phobius"/>
    </source>
</evidence>
<keyword evidence="7" id="KW-1185">Reference proteome</keyword>
<name>A0A364LBE1_TALAM</name>
<dbReference type="OrthoDB" id="284718at2759"/>
<dbReference type="GO" id="GO:0045048">
    <property type="term" value="P:protein insertion into ER membrane"/>
    <property type="evidence" value="ECO:0007669"/>
    <property type="project" value="InterPro"/>
</dbReference>
<dbReference type="Proteomes" id="UP000249363">
    <property type="component" value="Unassembled WGS sequence"/>
</dbReference>